<proteinExistence type="predicted"/>
<protein>
    <submittedName>
        <fullName evidence="1">Uncharacterized protein</fullName>
    </submittedName>
</protein>
<comment type="caution">
    <text evidence="1">The sequence shown here is derived from an EMBL/GenBank/DDBJ whole genome shotgun (WGS) entry which is preliminary data.</text>
</comment>
<name>A0AAW2EFG5_9HYME</name>
<dbReference type="Proteomes" id="UP001430953">
    <property type="component" value="Unassembled WGS sequence"/>
</dbReference>
<organism evidence="1 2">
    <name type="scientific">Cardiocondyla obscurior</name>
    <dbReference type="NCBI Taxonomy" id="286306"/>
    <lineage>
        <taxon>Eukaryota</taxon>
        <taxon>Metazoa</taxon>
        <taxon>Ecdysozoa</taxon>
        <taxon>Arthropoda</taxon>
        <taxon>Hexapoda</taxon>
        <taxon>Insecta</taxon>
        <taxon>Pterygota</taxon>
        <taxon>Neoptera</taxon>
        <taxon>Endopterygota</taxon>
        <taxon>Hymenoptera</taxon>
        <taxon>Apocrita</taxon>
        <taxon>Aculeata</taxon>
        <taxon>Formicoidea</taxon>
        <taxon>Formicidae</taxon>
        <taxon>Myrmicinae</taxon>
        <taxon>Cardiocondyla</taxon>
    </lineage>
</organism>
<evidence type="ECO:0000313" key="2">
    <source>
        <dbReference type="Proteomes" id="UP001430953"/>
    </source>
</evidence>
<dbReference type="AlphaFoldDB" id="A0AAW2EFG5"/>
<accession>A0AAW2EFG5</accession>
<evidence type="ECO:0000313" key="1">
    <source>
        <dbReference type="EMBL" id="KAL0100920.1"/>
    </source>
</evidence>
<dbReference type="EMBL" id="JADYXP020000025">
    <property type="protein sequence ID" value="KAL0100920.1"/>
    <property type="molecule type" value="Genomic_DNA"/>
</dbReference>
<gene>
    <name evidence="1" type="ORF">PUN28_019359</name>
</gene>
<reference evidence="1 2" key="1">
    <citation type="submission" date="2023-03" db="EMBL/GenBank/DDBJ databases">
        <title>High recombination rates correlate with genetic variation in Cardiocondyla obscurior ants.</title>
        <authorList>
            <person name="Errbii M."/>
        </authorList>
    </citation>
    <scope>NUCLEOTIDE SEQUENCE [LARGE SCALE GENOMIC DNA]</scope>
    <source>
        <strain evidence="1">Alpha-2009</strain>
        <tissue evidence="1">Whole body</tissue>
    </source>
</reference>
<keyword evidence="2" id="KW-1185">Reference proteome</keyword>
<sequence>MRHRPRKLSRNVLCRSFVGIDSHRVAYATCLVSPRAFGVVLRSSTCEYPRYRDERGDKQLVPAISAERDRHRRRGSCQGYGAPRYARVTRNRSRRWRCSP</sequence>